<dbReference type="RefSeq" id="XP_056749695.1">
    <property type="nucleotide sequence ID" value="XM_056901027.1"/>
</dbReference>
<gene>
    <name evidence="1" type="ORF">N7537_009973</name>
</gene>
<dbReference type="GeneID" id="81591269"/>
<dbReference type="EMBL" id="JAQJAE010000005">
    <property type="protein sequence ID" value="KAJ5593069.1"/>
    <property type="molecule type" value="Genomic_DNA"/>
</dbReference>
<evidence type="ECO:0000313" key="2">
    <source>
        <dbReference type="Proteomes" id="UP001213799"/>
    </source>
</evidence>
<organism evidence="1 2">
    <name type="scientific">Penicillium hordei</name>
    <dbReference type="NCBI Taxonomy" id="40994"/>
    <lineage>
        <taxon>Eukaryota</taxon>
        <taxon>Fungi</taxon>
        <taxon>Dikarya</taxon>
        <taxon>Ascomycota</taxon>
        <taxon>Pezizomycotina</taxon>
        <taxon>Eurotiomycetes</taxon>
        <taxon>Eurotiomycetidae</taxon>
        <taxon>Eurotiales</taxon>
        <taxon>Aspergillaceae</taxon>
        <taxon>Penicillium</taxon>
    </lineage>
</organism>
<name>A0AAD6GYC1_9EURO</name>
<reference evidence="1" key="2">
    <citation type="submission" date="2023-01" db="EMBL/GenBank/DDBJ databases">
        <authorList>
            <person name="Petersen C."/>
        </authorList>
    </citation>
    <scope>NUCLEOTIDE SEQUENCE</scope>
    <source>
        <strain evidence="1">IBT 12815</strain>
    </source>
</reference>
<comment type="caution">
    <text evidence="1">The sequence shown here is derived from an EMBL/GenBank/DDBJ whole genome shotgun (WGS) entry which is preliminary data.</text>
</comment>
<reference evidence="1" key="1">
    <citation type="journal article" date="2023" name="IMA Fungus">
        <title>Comparative genomic study of the Penicillium genus elucidates a diverse pangenome and 15 lateral gene transfer events.</title>
        <authorList>
            <person name="Petersen C."/>
            <person name="Sorensen T."/>
            <person name="Nielsen M.R."/>
            <person name="Sondergaard T.E."/>
            <person name="Sorensen J.L."/>
            <person name="Fitzpatrick D.A."/>
            <person name="Frisvad J.C."/>
            <person name="Nielsen K.L."/>
        </authorList>
    </citation>
    <scope>NUCLEOTIDE SEQUENCE</scope>
    <source>
        <strain evidence="1">IBT 12815</strain>
    </source>
</reference>
<dbReference type="Proteomes" id="UP001213799">
    <property type="component" value="Unassembled WGS sequence"/>
</dbReference>
<dbReference type="AlphaFoldDB" id="A0AAD6GYC1"/>
<protein>
    <submittedName>
        <fullName evidence="1">Uncharacterized protein</fullName>
    </submittedName>
</protein>
<keyword evidence="2" id="KW-1185">Reference proteome</keyword>
<accession>A0AAD6GYC1</accession>
<sequence length="60" mass="6984">MAHDITFMAWKNESVASSFVQRYVMENLIYYHNALNAVRELCDRVLSDHGIAHAAEFRLK</sequence>
<evidence type="ECO:0000313" key="1">
    <source>
        <dbReference type="EMBL" id="KAJ5593069.1"/>
    </source>
</evidence>
<proteinExistence type="predicted"/>